<organism evidence="1">
    <name type="scientific">viral metagenome</name>
    <dbReference type="NCBI Taxonomy" id="1070528"/>
    <lineage>
        <taxon>unclassified sequences</taxon>
        <taxon>metagenomes</taxon>
        <taxon>organismal metagenomes</taxon>
    </lineage>
</organism>
<evidence type="ECO:0000313" key="1">
    <source>
        <dbReference type="EMBL" id="QJA46886.1"/>
    </source>
</evidence>
<reference evidence="1" key="1">
    <citation type="submission" date="2020-03" db="EMBL/GenBank/DDBJ databases">
        <title>The deep terrestrial virosphere.</title>
        <authorList>
            <person name="Holmfeldt K."/>
            <person name="Nilsson E."/>
            <person name="Simone D."/>
            <person name="Lopez-Fernandez M."/>
            <person name="Wu X."/>
            <person name="de Brujin I."/>
            <person name="Lundin D."/>
            <person name="Andersson A."/>
            <person name="Bertilsson S."/>
            <person name="Dopson M."/>
        </authorList>
    </citation>
    <scope>NUCLEOTIDE SEQUENCE</scope>
    <source>
        <strain evidence="1">TM448A00549</strain>
    </source>
</reference>
<gene>
    <name evidence="1" type="ORF">TM448A00549_0023</name>
</gene>
<dbReference type="EMBL" id="MT144024">
    <property type="protein sequence ID" value="QJA46886.1"/>
    <property type="molecule type" value="Genomic_DNA"/>
</dbReference>
<dbReference type="AlphaFoldDB" id="A0A6H1ZG38"/>
<accession>A0A6H1ZG38</accession>
<name>A0A6H1ZG38_9ZZZZ</name>
<sequence length="325" mass="33654">MNIAITILLSVAMSAASFFGLYNNYPVGKFIRLETNLGTSLTEIASTDNLADFPAIYNANLTALNAGKMEISTTTLPLLTTLANLATIGTITTGTWNATAIGVSKGGTGTTTLSSNQVLLGNTTSGFKTVDGWGTSNQILTSNGGVLAPTWQTYAVDQTGTYFWTGLHTFSATTTLATTTISGYLGLATTTPGLPGLQAGISVGADMYLSGGGLGIGIATTTDDNLEVVGDILFSGKLFAGLLSTTSQAYTGPTADDAEVEGDVFCPSGYQVISGGFVRSEVGEPPMTRDSYPLNSTTWRVVVECSGISCNSNTFNVYALCAKIY</sequence>
<protein>
    <submittedName>
        <fullName evidence="1">Uncharacterized protein</fullName>
    </submittedName>
</protein>
<proteinExistence type="predicted"/>